<evidence type="ECO:0000313" key="9">
    <source>
        <dbReference type="Proteomes" id="UP000053317"/>
    </source>
</evidence>
<proteinExistence type="inferred from homology"/>
<evidence type="ECO:0000256" key="5">
    <source>
        <dbReference type="ARBA" id="ARBA00023128"/>
    </source>
</evidence>
<reference evidence="8 9" key="1">
    <citation type="submission" date="2015-05" db="EMBL/GenBank/DDBJ databases">
        <title>Distinctive expansion of gene families associated with plant cell wall degradation and secondary metabolism in the genomes of grapevine trunk pathogens.</title>
        <authorList>
            <person name="Lawrence D.P."/>
            <person name="Travadon R."/>
            <person name="Rolshausen P.E."/>
            <person name="Baumgartner K."/>
        </authorList>
    </citation>
    <scope>NUCLEOTIDE SEQUENCE [LARGE SCALE GENOMIC DNA]</scope>
    <source>
        <strain evidence="8">UCRPC4</strain>
    </source>
</reference>
<dbReference type="Gene3D" id="3.40.50.720">
    <property type="entry name" value="NAD(P)-binding Rossmann-like Domain"/>
    <property type="match status" value="1"/>
</dbReference>
<comment type="similarity">
    <text evidence="2">Belongs to the FMP52 family.</text>
</comment>
<keyword evidence="5" id="KW-0496">Mitochondrion</keyword>
<dbReference type="OrthoDB" id="430436at2759"/>
<dbReference type="GO" id="GO:0005741">
    <property type="term" value="C:mitochondrial outer membrane"/>
    <property type="evidence" value="ECO:0007669"/>
    <property type="project" value="UniProtKB-SubCell"/>
</dbReference>
<keyword evidence="6" id="KW-0472">Membrane</keyword>
<evidence type="ECO:0000259" key="7">
    <source>
        <dbReference type="Pfam" id="PF13460"/>
    </source>
</evidence>
<evidence type="ECO:0000256" key="2">
    <source>
        <dbReference type="ARBA" id="ARBA00006617"/>
    </source>
</evidence>
<gene>
    <name evidence="8" type="ORF">UCRPC4_g06866</name>
</gene>
<comment type="caution">
    <text evidence="8">The sequence shown here is derived from an EMBL/GenBank/DDBJ whole genome shotgun (WGS) entry which is preliminary data.</text>
</comment>
<dbReference type="InterPro" id="IPR036291">
    <property type="entry name" value="NAD(P)-bd_dom_sf"/>
</dbReference>
<dbReference type="GO" id="GO:0051170">
    <property type="term" value="P:import into nucleus"/>
    <property type="evidence" value="ECO:0007669"/>
    <property type="project" value="TreeGrafter"/>
</dbReference>
<sequence length="222" mass="24413">MVGSHILNTLRSSPLVSSIDMIARRNPQLNEPDKKLTTLVEPDLSKWTGYFRALSPVPQVYYCAFATTRGAVGGFDNQYKIEHDFNIEMAREAKQAGIKVFVLVSSAGADPNSRMGYQKIKGDIEEHVKELGFDYTVILRPGLIAGDREESRPAEAVIRKIADFAGSIHSSLKNFWAQDADVIAKAAVSAGLKALNGEAPDKIWIIAQSDIVHLGLTEWKSI</sequence>
<organism evidence="8 9">
    <name type="scientific">Phaeomoniella chlamydospora</name>
    <name type="common">Phaeoacremonium chlamydosporum</name>
    <dbReference type="NCBI Taxonomy" id="158046"/>
    <lineage>
        <taxon>Eukaryota</taxon>
        <taxon>Fungi</taxon>
        <taxon>Dikarya</taxon>
        <taxon>Ascomycota</taxon>
        <taxon>Pezizomycotina</taxon>
        <taxon>Eurotiomycetes</taxon>
        <taxon>Chaetothyriomycetidae</taxon>
        <taxon>Phaeomoniellales</taxon>
        <taxon>Phaeomoniellaceae</taxon>
        <taxon>Phaeomoniella</taxon>
    </lineage>
</organism>
<evidence type="ECO:0000256" key="6">
    <source>
        <dbReference type="ARBA" id="ARBA00023136"/>
    </source>
</evidence>
<keyword evidence="9" id="KW-1185">Reference proteome</keyword>
<dbReference type="AlphaFoldDB" id="A0A0G2DTR5"/>
<dbReference type="SUPFAM" id="SSF51735">
    <property type="entry name" value="NAD(P)-binding Rossmann-fold domains"/>
    <property type="match status" value="1"/>
</dbReference>
<dbReference type="PANTHER" id="PTHR14097:SF7">
    <property type="entry name" value="OXIDOREDUCTASE HTATIP2"/>
    <property type="match status" value="1"/>
</dbReference>
<evidence type="ECO:0000256" key="4">
    <source>
        <dbReference type="ARBA" id="ARBA00022946"/>
    </source>
</evidence>
<dbReference type="PANTHER" id="PTHR14097">
    <property type="entry name" value="OXIDOREDUCTASE HTATIP2"/>
    <property type="match status" value="1"/>
</dbReference>
<dbReference type="FunFam" id="3.40.50.720:FF:000366">
    <property type="entry name" value="Protein FMP52, mitochondrial"/>
    <property type="match status" value="1"/>
</dbReference>
<dbReference type="InterPro" id="IPR016040">
    <property type="entry name" value="NAD(P)-bd_dom"/>
</dbReference>
<reference evidence="8 9" key="2">
    <citation type="submission" date="2015-05" db="EMBL/GenBank/DDBJ databases">
        <authorList>
            <person name="Morales-Cruz A."/>
            <person name="Amrine K.C."/>
            <person name="Cantu D."/>
        </authorList>
    </citation>
    <scope>NUCLEOTIDE SEQUENCE [LARGE SCALE GENOMIC DNA]</scope>
    <source>
        <strain evidence="8">UCRPC4</strain>
    </source>
</reference>
<accession>A0A0G2DTR5</accession>
<comment type="subcellular location">
    <subcellularLocation>
        <location evidence="1">Mitochondrion outer membrane</location>
        <topology evidence="1">Peripheral membrane protein</topology>
    </subcellularLocation>
</comment>
<evidence type="ECO:0000256" key="1">
    <source>
        <dbReference type="ARBA" id="ARBA00004450"/>
    </source>
</evidence>
<keyword evidence="4" id="KW-0809">Transit peptide</keyword>
<evidence type="ECO:0000256" key="3">
    <source>
        <dbReference type="ARBA" id="ARBA00022787"/>
    </source>
</evidence>
<dbReference type="Proteomes" id="UP000053317">
    <property type="component" value="Unassembled WGS sequence"/>
</dbReference>
<evidence type="ECO:0000313" key="8">
    <source>
        <dbReference type="EMBL" id="KKY14039.1"/>
    </source>
</evidence>
<name>A0A0G2DTR5_PHACM</name>
<protein>
    <recommendedName>
        <fullName evidence="7">NAD(P)-binding domain-containing protein</fullName>
    </recommendedName>
</protein>
<keyword evidence="3" id="KW-1000">Mitochondrion outer membrane</keyword>
<dbReference type="EMBL" id="LCWF01000240">
    <property type="protein sequence ID" value="KKY14039.1"/>
    <property type="molecule type" value="Genomic_DNA"/>
</dbReference>
<dbReference type="Pfam" id="PF13460">
    <property type="entry name" value="NAD_binding_10"/>
    <property type="match status" value="1"/>
</dbReference>
<feature type="domain" description="NAD(P)-binding" evidence="7">
    <location>
        <begin position="2"/>
        <end position="148"/>
    </location>
</feature>